<reference evidence="1 2" key="1">
    <citation type="submission" date="2019-03" db="EMBL/GenBank/DDBJ databases">
        <title>Genomic Encyclopedia of Type Strains, Phase IV (KMG-IV): sequencing the most valuable type-strain genomes for metagenomic binning, comparative biology and taxonomic classification.</title>
        <authorList>
            <person name="Goeker M."/>
        </authorList>
    </citation>
    <scope>NUCLEOTIDE SEQUENCE [LARGE SCALE GENOMIC DNA]</scope>
    <source>
        <strain evidence="1 2">DSM 2286</strain>
    </source>
</reference>
<name>A0A4R1PR70_9GAMM</name>
<gene>
    <name evidence="1" type="ORF">EV691_12943</name>
</gene>
<organism evidence="1 2">
    <name type="scientific">Azotobacter chroococcum</name>
    <dbReference type="NCBI Taxonomy" id="353"/>
    <lineage>
        <taxon>Bacteria</taxon>
        <taxon>Pseudomonadati</taxon>
        <taxon>Pseudomonadota</taxon>
        <taxon>Gammaproteobacteria</taxon>
        <taxon>Pseudomonadales</taxon>
        <taxon>Pseudomonadaceae</taxon>
        <taxon>Azotobacter</taxon>
    </lineage>
</organism>
<dbReference type="EMBL" id="SMMU01000029">
    <property type="protein sequence ID" value="TCL26837.1"/>
    <property type="molecule type" value="Genomic_DNA"/>
</dbReference>
<proteinExistence type="predicted"/>
<protein>
    <submittedName>
        <fullName evidence="1">Uncharacterized protein</fullName>
    </submittedName>
</protein>
<sequence>MSIRNLEWTKGAPERLEPGMVVLIDNCVLLVGNASPSGRLWGGQASEEDLATVDAWAWLVKPHTLEWIADMAKAHGVGR</sequence>
<accession>A0A4R1PR70</accession>
<dbReference type="Proteomes" id="UP000295169">
    <property type="component" value="Unassembled WGS sequence"/>
</dbReference>
<dbReference type="RefSeq" id="WP_131299054.1">
    <property type="nucleotide sequence ID" value="NZ_JBHLST010000024.1"/>
</dbReference>
<evidence type="ECO:0000313" key="1">
    <source>
        <dbReference type="EMBL" id="TCL26837.1"/>
    </source>
</evidence>
<dbReference type="AlphaFoldDB" id="A0A4R1PR70"/>
<comment type="caution">
    <text evidence="1">The sequence shown here is derived from an EMBL/GenBank/DDBJ whole genome shotgun (WGS) entry which is preliminary data.</text>
</comment>
<evidence type="ECO:0000313" key="2">
    <source>
        <dbReference type="Proteomes" id="UP000295169"/>
    </source>
</evidence>